<keyword evidence="9 17" id="KW-0675">Receptor</keyword>
<keyword evidence="5 11" id="KW-0812">Transmembrane</keyword>
<dbReference type="PANTHER" id="PTHR32552:SF74">
    <property type="entry name" value="HYDROXAMATE SIDEROPHORE RECEPTOR FHUE"/>
    <property type="match status" value="1"/>
</dbReference>
<comment type="similarity">
    <text evidence="2 11 13">Belongs to the TonB-dependent receptor family.</text>
</comment>
<protein>
    <submittedName>
        <fullName evidence="17">TonB-dependent siderophore receptor</fullName>
    </submittedName>
</protein>
<evidence type="ECO:0000256" key="11">
    <source>
        <dbReference type="PROSITE-ProRule" id="PRU01360"/>
    </source>
</evidence>
<evidence type="ECO:0000256" key="9">
    <source>
        <dbReference type="ARBA" id="ARBA00023170"/>
    </source>
</evidence>
<dbReference type="Proteomes" id="UP000606724">
    <property type="component" value="Unassembled WGS sequence"/>
</dbReference>
<dbReference type="NCBIfam" id="TIGR01783">
    <property type="entry name" value="TonB-siderophor"/>
    <property type="match status" value="1"/>
</dbReference>
<dbReference type="PANTHER" id="PTHR32552">
    <property type="entry name" value="FERRICHROME IRON RECEPTOR-RELATED"/>
    <property type="match status" value="1"/>
</dbReference>
<dbReference type="InterPro" id="IPR012910">
    <property type="entry name" value="Plug_dom"/>
</dbReference>
<keyword evidence="18" id="KW-1185">Reference proteome</keyword>
<evidence type="ECO:0000256" key="14">
    <source>
        <dbReference type="SAM" id="MobiDB-lite"/>
    </source>
</evidence>
<dbReference type="Gene3D" id="2.170.130.10">
    <property type="entry name" value="TonB-dependent receptor, plug domain"/>
    <property type="match status" value="1"/>
</dbReference>
<dbReference type="Gene3D" id="2.40.170.20">
    <property type="entry name" value="TonB-dependent receptor, beta-barrel domain"/>
    <property type="match status" value="1"/>
</dbReference>
<feature type="region of interest" description="Disordered" evidence="14">
    <location>
        <begin position="1"/>
        <end position="21"/>
    </location>
</feature>
<evidence type="ECO:0000256" key="1">
    <source>
        <dbReference type="ARBA" id="ARBA00004571"/>
    </source>
</evidence>
<feature type="compositionally biased region" description="Polar residues" evidence="14">
    <location>
        <begin position="8"/>
        <end position="21"/>
    </location>
</feature>
<feature type="domain" description="TonB-dependent receptor plug" evidence="16">
    <location>
        <begin position="60"/>
        <end position="158"/>
    </location>
</feature>
<organism evidence="17 18">
    <name type="scientific">Psychrobacter communis</name>
    <dbReference type="NCBI Taxonomy" id="2762238"/>
    <lineage>
        <taxon>Bacteria</taxon>
        <taxon>Pseudomonadati</taxon>
        <taxon>Pseudomonadota</taxon>
        <taxon>Gammaproteobacteria</taxon>
        <taxon>Moraxellales</taxon>
        <taxon>Moraxellaceae</taxon>
        <taxon>Psychrobacter</taxon>
    </lineage>
</organism>
<keyword evidence="3 11" id="KW-0813">Transport</keyword>
<gene>
    <name evidence="17" type="ORF">H9653_10810</name>
</gene>
<evidence type="ECO:0000256" key="13">
    <source>
        <dbReference type="RuleBase" id="RU003357"/>
    </source>
</evidence>
<dbReference type="PROSITE" id="PS00430">
    <property type="entry name" value="TONB_DEPENDENT_REC_1"/>
    <property type="match status" value="1"/>
</dbReference>
<dbReference type="InterPro" id="IPR010105">
    <property type="entry name" value="TonB_sidphr_rcpt"/>
</dbReference>
<feature type="domain" description="TonB-dependent receptor-like beta-barrel" evidence="15">
    <location>
        <begin position="241"/>
        <end position="671"/>
    </location>
</feature>
<keyword evidence="4 11" id="KW-1134">Transmembrane beta strand</keyword>
<evidence type="ECO:0000256" key="6">
    <source>
        <dbReference type="ARBA" id="ARBA00022729"/>
    </source>
</evidence>
<keyword evidence="6" id="KW-0732">Signal</keyword>
<evidence type="ECO:0000256" key="4">
    <source>
        <dbReference type="ARBA" id="ARBA00022452"/>
    </source>
</evidence>
<reference evidence="17 18" key="1">
    <citation type="submission" date="2020-08" db="EMBL/GenBank/DDBJ databases">
        <title>A Genomic Blueprint of the Chicken Gut Microbiome.</title>
        <authorList>
            <person name="Gilroy R."/>
            <person name="Ravi A."/>
            <person name="Getino M."/>
            <person name="Pursley I."/>
            <person name="Horton D.L."/>
            <person name="Alikhan N.-F."/>
            <person name="Baker D."/>
            <person name="Gharbi K."/>
            <person name="Hall N."/>
            <person name="Watson M."/>
            <person name="Adriaenssens E.M."/>
            <person name="Foster-Nyarko E."/>
            <person name="Jarju S."/>
            <person name="Secka A."/>
            <person name="Antonio M."/>
            <person name="Oren A."/>
            <person name="Chaudhuri R."/>
            <person name="La Ragione R.M."/>
            <person name="Hildebrand F."/>
            <person name="Pallen M.J."/>
        </authorList>
    </citation>
    <scope>NUCLEOTIDE SEQUENCE [LARGE SCALE GENOMIC DNA]</scope>
    <source>
        <strain evidence="17 18">Sa4CVA2</strain>
    </source>
</reference>
<dbReference type="PROSITE" id="PS52016">
    <property type="entry name" value="TONB_DEPENDENT_REC_3"/>
    <property type="match status" value="1"/>
</dbReference>
<sequence length="703" mass="76565">MSVPATAAESQNNADSEPSTTLDTIVVTANPLYAIDPSEDNNLYNANVATVGTKIPDYLENIPQSISVITQAKIDDLNLDTLDQIAKRTTGLRVLQNDDGRSSIFSRGYEYDQYSIDGLASPMASINGTLPNLAAFDRVEVMRGPSGLFNSASEMGGVINLVRKRGEADGKQILEANVSNPTGYGVTADLQGSLSADDSLVGRTVLQYNQRANPVVDDIGGKDNQNSTVYVSVDKQLNDSSKFGLGYLMQDRQITPNNGLPTFADKSLISLPQDKFYGAKWNDFNSQSHDVFADFEHRLASAGVISAGMRYSDREADYNYAFAGSALVDNKTNVAGIGADIHETSLSADVNLSQPFKIGNHQSEYVIGADYKRFKTDNENARTQALGKGLTVEQINDLNEVSIIEQARRGEKGFALVHTENTLSETGLYGKVNYKPIDKLSLIAGGRLSHYEIESDDKISNANASTDSSSKATGYGAAVYELTPNINAYGSYTQVFTPQYVANKDGELLKPREGDQIEIGLKGHWQDTLSARLSAYRLTDENAAAPTKDGDQVALGKRQMQGVELEVNGEIMPNLQVSGGYSYLDSDIKQASSDRDDGIFLLMPKHSANLWVSYEADNWLARPLTVGLGVNAVGEFSSSQGIKADSYNTWDAMVSYPFNDQLTGQLNVYNLFNKDHYVRVGSLNTFNIPGDEREVKASLSYKF</sequence>
<dbReference type="InterPro" id="IPR036942">
    <property type="entry name" value="Beta-barrel_TonB_sf"/>
</dbReference>
<evidence type="ECO:0000256" key="8">
    <source>
        <dbReference type="ARBA" id="ARBA00023136"/>
    </source>
</evidence>
<evidence type="ECO:0000256" key="7">
    <source>
        <dbReference type="ARBA" id="ARBA00023077"/>
    </source>
</evidence>
<dbReference type="SUPFAM" id="SSF56935">
    <property type="entry name" value="Porins"/>
    <property type="match status" value="1"/>
</dbReference>
<dbReference type="EMBL" id="JACSQR010000038">
    <property type="protein sequence ID" value="MBD7948494.1"/>
    <property type="molecule type" value="Genomic_DNA"/>
</dbReference>
<dbReference type="InterPro" id="IPR010916">
    <property type="entry name" value="TonB_box_CS"/>
</dbReference>
<keyword evidence="10 11" id="KW-0998">Cell outer membrane</keyword>
<dbReference type="InterPro" id="IPR037066">
    <property type="entry name" value="Plug_dom_sf"/>
</dbReference>
<comment type="subcellular location">
    <subcellularLocation>
        <location evidence="1 11">Cell outer membrane</location>
        <topology evidence="1 11">Multi-pass membrane protein</topology>
    </subcellularLocation>
</comment>
<dbReference type="CDD" id="cd01347">
    <property type="entry name" value="ligand_gated_channel"/>
    <property type="match status" value="1"/>
</dbReference>
<evidence type="ECO:0000259" key="15">
    <source>
        <dbReference type="Pfam" id="PF00593"/>
    </source>
</evidence>
<evidence type="ECO:0000256" key="12">
    <source>
        <dbReference type="PROSITE-ProRule" id="PRU10143"/>
    </source>
</evidence>
<dbReference type="InterPro" id="IPR000531">
    <property type="entry name" value="Beta-barrel_TonB"/>
</dbReference>
<keyword evidence="7 12" id="KW-0798">TonB box</keyword>
<accession>A0ABR8RL89</accession>
<evidence type="ECO:0000256" key="3">
    <source>
        <dbReference type="ARBA" id="ARBA00022448"/>
    </source>
</evidence>
<dbReference type="Pfam" id="PF07715">
    <property type="entry name" value="Plug"/>
    <property type="match status" value="1"/>
</dbReference>
<evidence type="ECO:0000259" key="16">
    <source>
        <dbReference type="Pfam" id="PF07715"/>
    </source>
</evidence>
<proteinExistence type="inferred from homology"/>
<feature type="short sequence motif" description="TonB box" evidence="12">
    <location>
        <begin position="24"/>
        <end position="30"/>
    </location>
</feature>
<keyword evidence="8 11" id="KW-0472">Membrane</keyword>
<evidence type="ECO:0000313" key="17">
    <source>
        <dbReference type="EMBL" id="MBD7948494.1"/>
    </source>
</evidence>
<name>A0ABR8RL89_9GAMM</name>
<dbReference type="Pfam" id="PF00593">
    <property type="entry name" value="TonB_dep_Rec_b-barrel"/>
    <property type="match status" value="1"/>
</dbReference>
<evidence type="ECO:0000313" key="18">
    <source>
        <dbReference type="Proteomes" id="UP000606724"/>
    </source>
</evidence>
<evidence type="ECO:0000256" key="2">
    <source>
        <dbReference type="ARBA" id="ARBA00009810"/>
    </source>
</evidence>
<evidence type="ECO:0000256" key="10">
    <source>
        <dbReference type="ARBA" id="ARBA00023237"/>
    </source>
</evidence>
<comment type="caution">
    <text evidence="17">The sequence shown here is derived from an EMBL/GenBank/DDBJ whole genome shotgun (WGS) entry which is preliminary data.</text>
</comment>
<evidence type="ECO:0000256" key="5">
    <source>
        <dbReference type="ARBA" id="ARBA00022692"/>
    </source>
</evidence>
<dbReference type="InterPro" id="IPR039426">
    <property type="entry name" value="TonB-dep_rcpt-like"/>
</dbReference>